<keyword evidence="4" id="KW-0677">Repeat</keyword>
<evidence type="ECO:0000256" key="1">
    <source>
        <dbReference type="ARBA" id="ARBA00001961"/>
    </source>
</evidence>
<dbReference type="SMART" id="SM00702">
    <property type="entry name" value="P4Hc"/>
    <property type="match status" value="1"/>
</dbReference>
<dbReference type="SUPFAM" id="SSF50978">
    <property type="entry name" value="WD40 repeat-like"/>
    <property type="match status" value="1"/>
</dbReference>
<dbReference type="EMBL" id="LQRT01000002">
    <property type="protein sequence ID" value="KZS42413.1"/>
    <property type="molecule type" value="Genomic_DNA"/>
</dbReference>
<comment type="cofactor">
    <cofactor evidence="1">
        <name>L-ascorbate</name>
        <dbReference type="ChEBI" id="CHEBI:38290"/>
    </cofactor>
</comment>
<dbReference type="GO" id="GO:0043130">
    <property type="term" value="F:ubiquitin binding"/>
    <property type="evidence" value="ECO:0007669"/>
    <property type="project" value="TreeGrafter"/>
</dbReference>
<evidence type="ECO:0000256" key="4">
    <source>
        <dbReference type="ARBA" id="ARBA00022737"/>
    </source>
</evidence>
<keyword evidence="2" id="KW-0963">Cytoplasm</keyword>
<dbReference type="OrthoDB" id="269774at2"/>
<dbReference type="Gene3D" id="2.130.10.10">
    <property type="entry name" value="YVTN repeat-like/Quinoprotein amine dehydrogenase"/>
    <property type="match status" value="2"/>
</dbReference>
<comment type="caution">
    <text evidence="8">The sequence shown here is derived from an EMBL/GenBank/DDBJ whole genome shotgun (WGS) entry which is preliminary data.</text>
</comment>
<evidence type="ECO:0000313" key="9">
    <source>
        <dbReference type="Proteomes" id="UP000076715"/>
    </source>
</evidence>
<dbReference type="GO" id="GO:0010992">
    <property type="term" value="P:ubiquitin recycling"/>
    <property type="evidence" value="ECO:0007669"/>
    <property type="project" value="TreeGrafter"/>
</dbReference>
<dbReference type="RefSeq" id="WP_066310098.1">
    <property type="nucleotide sequence ID" value="NZ_LQRT01000002.1"/>
</dbReference>
<gene>
    <name evidence="8" type="ORF">AWE51_02930</name>
</gene>
<evidence type="ECO:0000313" key="8">
    <source>
        <dbReference type="EMBL" id="KZS42413.1"/>
    </source>
</evidence>
<dbReference type="Pfam" id="PF13640">
    <property type="entry name" value="2OG-FeII_Oxy_3"/>
    <property type="match status" value="1"/>
</dbReference>
<evidence type="ECO:0000259" key="7">
    <source>
        <dbReference type="SMART" id="SM00702"/>
    </source>
</evidence>
<dbReference type="Proteomes" id="UP000076715">
    <property type="component" value="Unassembled WGS sequence"/>
</dbReference>
<evidence type="ECO:0000256" key="3">
    <source>
        <dbReference type="ARBA" id="ARBA00022574"/>
    </source>
</evidence>
<name>A0A163CHD9_9FLAO</name>
<dbReference type="GO" id="GO:0016705">
    <property type="term" value="F:oxidoreductase activity, acting on paired donors, with incorporation or reduction of molecular oxygen"/>
    <property type="evidence" value="ECO:0007669"/>
    <property type="project" value="InterPro"/>
</dbReference>
<dbReference type="PANTHER" id="PTHR19849:SF0">
    <property type="entry name" value="PHOSPHOLIPASE A-2-ACTIVATING PROTEIN"/>
    <property type="match status" value="1"/>
</dbReference>
<reference evidence="8 9" key="1">
    <citation type="submission" date="2016-01" db="EMBL/GenBank/DDBJ databases">
        <title>The draft genome sequence of Aquimarina sp. RZW4-3-2.</title>
        <authorList>
            <person name="Wang Y."/>
        </authorList>
    </citation>
    <scope>NUCLEOTIDE SEQUENCE [LARGE SCALE GENOMIC DNA]</scope>
    <source>
        <strain evidence="8 9">RZW4-3-2</strain>
    </source>
</reference>
<keyword evidence="6" id="KW-0560">Oxidoreductase</keyword>
<organism evidence="8 9">
    <name type="scientific">Aquimarina aggregata</name>
    <dbReference type="NCBI Taxonomy" id="1642818"/>
    <lineage>
        <taxon>Bacteria</taxon>
        <taxon>Pseudomonadati</taxon>
        <taxon>Bacteroidota</taxon>
        <taxon>Flavobacteriia</taxon>
        <taxon>Flavobacteriales</taxon>
        <taxon>Flavobacteriaceae</taxon>
        <taxon>Aquimarina</taxon>
    </lineage>
</organism>
<dbReference type="InterPro" id="IPR036322">
    <property type="entry name" value="WD40_repeat_dom_sf"/>
</dbReference>
<keyword evidence="9" id="KW-1185">Reference proteome</keyword>
<keyword evidence="3" id="KW-0853">WD repeat</keyword>
<dbReference type="InterPro" id="IPR044862">
    <property type="entry name" value="Pro_4_hyd_alph_FE2OG_OXY"/>
</dbReference>
<dbReference type="InterPro" id="IPR001680">
    <property type="entry name" value="WD40_rpt"/>
</dbReference>
<evidence type="ECO:0000256" key="6">
    <source>
        <dbReference type="ARBA" id="ARBA00023002"/>
    </source>
</evidence>
<dbReference type="GO" id="GO:0005737">
    <property type="term" value="C:cytoplasm"/>
    <property type="evidence" value="ECO:0007669"/>
    <property type="project" value="UniProtKB-ARBA"/>
</dbReference>
<evidence type="ECO:0000256" key="5">
    <source>
        <dbReference type="ARBA" id="ARBA00022964"/>
    </source>
</evidence>
<dbReference type="PANTHER" id="PTHR19849">
    <property type="entry name" value="PHOSPHOLIPASE A-2-ACTIVATING PROTEIN"/>
    <property type="match status" value="1"/>
</dbReference>
<protein>
    <recommendedName>
        <fullName evidence="7">Prolyl 4-hydroxylase alpha subunit domain-containing protein</fullName>
    </recommendedName>
</protein>
<dbReference type="GO" id="GO:0005506">
    <property type="term" value="F:iron ion binding"/>
    <property type="evidence" value="ECO:0007669"/>
    <property type="project" value="InterPro"/>
</dbReference>
<dbReference type="Pfam" id="PF00400">
    <property type="entry name" value="WD40"/>
    <property type="match status" value="2"/>
</dbReference>
<dbReference type="SMART" id="SM00320">
    <property type="entry name" value="WD40"/>
    <property type="match status" value="6"/>
</dbReference>
<evidence type="ECO:0000256" key="2">
    <source>
        <dbReference type="ARBA" id="ARBA00022490"/>
    </source>
</evidence>
<dbReference type="AlphaFoldDB" id="A0A163CHD9"/>
<dbReference type="GO" id="GO:0043161">
    <property type="term" value="P:proteasome-mediated ubiquitin-dependent protein catabolic process"/>
    <property type="evidence" value="ECO:0007669"/>
    <property type="project" value="TreeGrafter"/>
</dbReference>
<dbReference type="GO" id="GO:0051213">
    <property type="term" value="F:dioxygenase activity"/>
    <property type="evidence" value="ECO:0007669"/>
    <property type="project" value="UniProtKB-KW"/>
</dbReference>
<dbReference type="InterPro" id="IPR006620">
    <property type="entry name" value="Pro_4_hyd_alph"/>
</dbReference>
<sequence>MYTTTRINNLPIIEIENFLTDKELNEILNPRILNFEKAISHYPSYYRNNDRLVEDNPELSEMLYDKLKQLDILDKETKTKSIGLNEKLRFCKYQKDQLFSKHQDGIYYPDAFSESKFTFLLYLNDNKGFEGGNTDFYTLKTDNNPIKTIVPKKGKLIVFDHRLWHKGALVTKGNKYILRSDIIIKRQTKNTHHDGYIWNLVKLNKNQLLSCGRDTSIKLWDTNLQLQKSLKIHSKSVLKVVRLTATEFISCSRDFTLKCWSISGQILASTTLDEMILTIKINADKNIIAAGTSGKLYLLNTALSVIKTIKIHKGWIWGLSIKDNDTVLTCGEDGTVHFTNTRLEKTTCIYKNKQPLFCLSILRKNMIFVGSHDGTIIQISLDTQNIYKIKAHDDSIRSIIYYENSITSCGEDNKVVTVDLQSYKVEEIFKSDNFVQDIIRIKNIVYIAGYNGMITTKSL</sequence>
<keyword evidence="5" id="KW-0223">Dioxygenase</keyword>
<dbReference type="InterPro" id="IPR015943">
    <property type="entry name" value="WD40/YVTN_repeat-like_dom_sf"/>
</dbReference>
<dbReference type="GO" id="GO:0031418">
    <property type="term" value="F:L-ascorbic acid binding"/>
    <property type="evidence" value="ECO:0007669"/>
    <property type="project" value="InterPro"/>
</dbReference>
<dbReference type="SUPFAM" id="SSF51197">
    <property type="entry name" value="Clavaminate synthase-like"/>
    <property type="match status" value="1"/>
</dbReference>
<proteinExistence type="predicted"/>
<feature type="domain" description="Prolyl 4-hydroxylase alpha subunit" evidence="7">
    <location>
        <begin position="10"/>
        <end position="183"/>
    </location>
</feature>
<accession>A0A163CHD9</accession>
<dbReference type="Gene3D" id="2.60.120.620">
    <property type="entry name" value="q2cbj1_9rhob like domain"/>
    <property type="match status" value="1"/>
</dbReference>
<dbReference type="STRING" id="1642818.AWE51_02930"/>